<accession>A0A1D1YK98</accession>
<gene>
    <name evidence="3" type="primary">fruA_0</name>
    <name evidence="3" type="ORF">g.119311</name>
</gene>
<keyword evidence="2" id="KW-0472">Membrane</keyword>
<feature type="region of interest" description="Disordered" evidence="1">
    <location>
        <begin position="1"/>
        <end position="28"/>
    </location>
</feature>
<dbReference type="AlphaFoldDB" id="A0A1D1YK98"/>
<feature type="transmembrane region" description="Helical" evidence="2">
    <location>
        <begin position="216"/>
        <end position="243"/>
    </location>
</feature>
<keyword evidence="2" id="KW-0812">Transmembrane</keyword>
<dbReference type="EMBL" id="GDJX01012902">
    <property type="protein sequence ID" value="JAT55034.1"/>
    <property type="molecule type" value="Transcribed_RNA"/>
</dbReference>
<evidence type="ECO:0000256" key="2">
    <source>
        <dbReference type="SAM" id="Phobius"/>
    </source>
</evidence>
<sequence length="283" mass="34872">MKTEINKKTLIRKSKKTTRKEEKTKEDRQHNFVKFYHERTEILNSYMQNIKKLDINELLACKLLLQKVINGHEKILDIYSQQPLLDKPLVASFVEINALTKFSFWLSRAITKRHQKGEIEHVKFDQHYPPIEPIEMHEKFFWEIDTTIPHVIPEMKYPIIVQGKKSKKDRKKFFFNFFWHELFLALEEHKFFYAAFNYRLKNLYFRKLVEFLLRKLFIVFLFNFSPHFFFFYNFLIFSIFSFLTRNVIKFLFHFIFFFKNNEKNFLFFNFNFVLDRKLSHNYG</sequence>
<evidence type="ECO:0000256" key="1">
    <source>
        <dbReference type="SAM" id="MobiDB-lite"/>
    </source>
</evidence>
<name>A0A1D1YK98_9ARAE</name>
<feature type="compositionally biased region" description="Basic and acidic residues" evidence="1">
    <location>
        <begin position="19"/>
        <end position="28"/>
    </location>
</feature>
<organism evidence="3">
    <name type="scientific">Anthurium amnicola</name>
    <dbReference type="NCBI Taxonomy" id="1678845"/>
    <lineage>
        <taxon>Eukaryota</taxon>
        <taxon>Viridiplantae</taxon>
        <taxon>Streptophyta</taxon>
        <taxon>Embryophyta</taxon>
        <taxon>Tracheophyta</taxon>
        <taxon>Spermatophyta</taxon>
        <taxon>Magnoliopsida</taxon>
        <taxon>Liliopsida</taxon>
        <taxon>Araceae</taxon>
        <taxon>Pothoideae</taxon>
        <taxon>Potheae</taxon>
        <taxon>Anthurium</taxon>
    </lineage>
</organism>
<feature type="compositionally biased region" description="Basic residues" evidence="1">
    <location>
        <begin position="9"/>
        <end position="18"/>
    </location>
</feature>
<proteinExistence type="predicted"/>
<reference evidence="3" key="1">
    <citation type="submission" date="2015-07" db="EMBL/GenBank/DDBJ databases">
        <title>Transcriptome Assembly of Anthurium amnicola.</title>
        <authorList>
            <person name="Suzuki J."/>
        </authorList>
    </citation>
    <scope>NUCLEOTIDE SEQUENCE</scope>
</reference>
<evidence type="ECO:0000313" key="3">
    <source>
        <dbReference type="EMBL" id="JAT55034.1"/>
    </source>
</evidence>
<protein>
    <submittedName>
        <fullName evidence="3">PTS system fructose-specific EIIABC component</fullName>
    </submittedName>
</protein>
<keyword evidence="2" id="KW-1133">Transmembrane helix</keyword>